<keyword evidence="1" id="KW-0813">Transport</keyword>
<keyword evidence="2" id="KW-0249">Electron transport</keyword>
<keyword evidence="6" id="KW-1185">Reference proteome</keyword>
<dbReference type="GO" id="GO:0015035">
    <property type="term" value="F:protein-disulfide reductase activity"/>
    <property type="evidence" value="ECO:0007669"/>
    <property type="project" value="TreeGrafter"/>
</dbReference>
<dbReference type="GO" id="GO:0005737">
    <property type="term" value="C:cytoplasm"/>
    <property type="evidence" value="ECO:0007669"/>
    <property type="project" value="TreeGrafter"/>
</dbReference>
<name>A0AAD5VN74_9AGAR</name>
<evidence type="ECO:0000313" key="5">
    <source>
        <dbReference type="EMBL" id="KAJ3564811.1"/>
    </source>
</evidence>
<evidence type="ECO:0000256" key="2">
    <source>
        <dbReference type="ARBA" id="ARBA00022982"/>
    </source>
</evidence>
<dbReference type="Proteomes" id="UP001213000">
    <property type="component" value="Unassembled WGS sequence"/>
</dbReference>
<keyword evidence="3" id="KW-1015">Disulfide bond</keyword>
<accession>A0AAD5VN74</accession>
<comment type="caution">
    <text evidence="5">The sequence shown here is derived from an EMBL/GenBank/DDBJ whole genome shotgun (WGS) entry which is preliminary data.</text>
</comment>
<dbReference type="InterPro" id="IPR036249">
    <property type="entry name" value="Thioredoxin-like_sf"/>
</dbReference>
<evidence type="ECO:0000259" key="4">
    <source>
        <dbReference type="PROSITE" id="PS51352"/>
    </source>
</evidence>
<dbReference type="PROSITE" id="PS00194">
    <property type="entry name" value="THIOREDOXIN_1"/>
    <property type="match status" value="1"/>
</dbReference>
<evidence type="ECO:0000256" key="1">
    <source>
        <dbReference type="ARBA" id="ARBA00022448"/>
    </source>
</evidence>
<dbReference type="InterPro" id="IPR017937">
    <property type="entry name" value="Thioredoxin_CS"/>
</dbReference>
<organism evidence="5 6">
    <name type="scientific">Leucocoprinus birnbaumii</name>
    <dbReference type="NCBI Taxonomy" id="56174"/>
    <lineage>
        <taxon>Eukaryota</taxon>
        <taxon>Fungi</taxon>
        <taxon>Dikarya</taxon>
        <taxon>Basidiomycota</taxon>
        <taxon>Agaricomycotina</taxon>
        <taxon>Agaricomycetes</taxon>
        <taxon>Agaricomycetidae</taxon>
        <taxon>Agaricales</taxon>
        <taxon>Agaricineae</taxon>
        <taxon>Agaricaceae</taxon>
        <taxon>Leucocoprinus</taxon>
    </lineage>
</organism>
<dbReference type="CDD" id="cd02947">
    <property type="entry name" value="TRX_family"/>
    <property type="match status" value="1"/>
</dbReference>
<dbReference type="Gene3D" id="3.40.30.10">
    <property type="entry name" value="Glutaredoxin"/>
    <property type="match status" value="1"/>
</dbReference>
<dbReference type="PANTHER" id="PTHR45663">
    <property type="entry name" value="GEO12009P1"/>
    <property type="match status" value="1"/>
</dbReference>
<feature type="domain" description="Thioredoxin" evidence="4">
    <location>
        <begin position="32"/>
        <end position="154"/>
    </location>
</feature>
<evidence type="ECO:0000313" key="6">
    <source>
        <dbReference type="Proteomes" id="UP001213000"/>
    </source>
</evidence>
<dbReference type="PANTHER" id="PTHR45663:SF11">
    <property type="entry name" value="GEO12009P1"/>
    <property type="match status" value="1"/>
</dbReference>
<dbReference type="InterPro" id="IPR013766">
    <property type="entry name" value="Thioredoxin_domain"/>
</dbReference>
<proteinExistence type="predicted"/>
<sequence>MPLSIRTALRPLRNVVHSASKGTTTRSLVHPRSFHTSRPNAAVFSRADKETLDKVLKESSGRVVLVDFYADWCGPCYLLAPILEKYSGENNKSANGVPVDLVKIDIQTDEGRALAMAHNVHAIPTVHIYKDGQVVKQFKGALPEAKFKEILDNL</sequence>
<gene>
    <name evidence="5" type="ORF">NP233_g8045</name>
</gene>
<protein>
    <recommendedName>
        <fullName evidence="4">Thioredoxin domain-containing protein</fullName>
    </recommendedName>
</protein>
<dbReference type="AlphaFoldDB" id="A0AAD5VN74"/>
<dbReference type="EMBL" id="JANIEX010000627">
    <property type="protein sequence ID" value="KAJ3564811.1"/>
    <property type="molecule type" value="Genomic_DNA"/>
</dbReference>
<dbReference type="Pfam" id="PF00085">
    <property type="entry name" value="Thioredoxin"/>
    <property type="match status" value="1"/>
</dbReference>
<evidence type="ECO:0000256" key="3">
    <source>
        <dbReference type="ARBA" id="ARBA00023157"/>
    </source>
</evidence>
<dbReference type="SUPFAM" id="SSF52833">
    <property type="entry name" value="Thioredoxin-like"/>
    <property type="match status" value="1"/>
</dbReference>
<dbReference type="PROSITE" id="PS51352">
    <property type="entry name" value="THIOREDOXIN_2"/>
    <property type="match status" value="1"/>
</dbReference>
<reference evidence="5" key="1">
    <citation type="submission" date="2022-07" db="EMBL/GenBank/DDBJ databases">
        <title>Genome Sequence of Leucocoprinus birnbaumii.</title>
        <authorList>
            <person name="Buettner E."/>
        </authorList>
    </citation>
    <scope>NUCLEOTIDE SEQUENCE</scope>
    <source>
        <strain evidence="5">VT141</strain>
    </source>
</reference>
<dbReference type="PRINTS" id="PR00421">
    <property type="entry name" value="THIOREDOXIN"/>
</dbReference>